<dbReference type="SUPFAM" id="SSF54285">
    <property type="entry name" value="MoaD/ThiS"/>
    <property type="match status" value="1"/>
</dbReference>
<dbReference type="EMBL" id="CP046904">
    <property type="protein sequence ID" value="QGZ37859.1"/>
    <property type="molecule type" value="Genomic_DNA"/>
</dbReference>
<dbReference type="InterPro" id="IPR044672">
    <property type="entry name" value="MOCS2A"/>
</dbReference>
<dbReference type="InterPro" id="IPR012675">
    <property type="entry name" value="Beta-grasp_dom_sf"/>
</dbReference>
<keyword evidence="5" id="KW-1185">Reference proteome</keyword>
<sequence length="114" mass="11810">MASSTTRPARRSAPATPCASFRLPNCCIDMRINLKFFASVREQLGTSVESLDVPAGVATVGALRALLVARGGAWAEALGEGRALRMACNQQMCDAGAPLLDGAEVAFFPPVTGG</sequence>
<evidence type="ECO:0000313" key="5">
    <source>
        <dbReference type="Proteomes" id="UP000437862"/>
    </source>
</evidence>
<evidence type="ECO:0000313" key="4">
    <source>
        <dbReference type="EMBL" id="QGZ37859.1"/>
    </source>
</evidence>
<dbReference type="Pfam" id="PF02597">
    <property type="entry name" value="ThiS"/>
    <property type="match status" value="1"/>
</dbReference>
<name>A0ABX6FJX0_9BURK</name>
<proteinExistence type="inferred from homology"/>
<keyword evidence="1" id="KW-0547">Nucleotide-binding</keyword>
<dbReference type="Gene3D" id="3.10.20.30">
    <property type="match status" value="1"/>
</dbReference>
<dbReference type="PANTHER" id="PTHR33359">
    <property type="entry name" value="MOLYBDOPTERIN SYNTHASE SULFUR CARRIER SUBUNIT"/>
    <property type="match status" value="1"/>
</dbReference>
<dbReference type="InterPro" id="IPR003749">
    <property type="entry name" value="ThiS/MoaD-like"/>
</dbReference>
<protein>
    <recommendedName>
        <fullName evidence="3">Molybdopterin synthase sulfur carrier subunit</fullName>
    </recommendedName>
</protein>
<dbReference type="NCBIfam" id="TIGR01682">
    <property type="entry name" value="moaD"/>
    <property type="match status" value="1"/>
</dbReference>
<accession>A0ABX6FJX0</accession>
<dbReference type="PANTHER" id="PTHR33359:SF1">
    <property type="entry name" value="MOLYBDOPTERIN SYNTHASE SULFUR CARRIER SUBUNIT"/>
    <property type="match status" value="1"/>
</dbReference>
<comment type="similarity">
    <text evidence="2">Belongs to the MoaD family.</text>
</comment>
<evidence type="ECO:0000256" key="3">
    <source>
        <dbReference type="ARBA" id="ARBA00024247"/>
    </source>
</evidence>
<organism evidence="4 5">
    <name type="scientific">Pseudoduganella flava</name>
    <dbReference type="NCBI Taxonomy" id="871742"/>
    <lineage>
        <taxon>Bacteria</taxon>
        <taxon>Pseudomonadati</taxon>
        <taxon>Pseudomonadota</taxon>
        <taxon>Betaproteobacteria</taxon>
        <taxon>Burkholderiales</taxon>
        <taxon>Oxalobacteraceae</taxon>
        <taxon>Telluria group</taxon>
        <taxon>Pseudoduganella</taxon>
    </lineage>
</organism>
<dbReference type="InterPro" id="IPR016155">
    <property type="entry name" value="Mopterin_synth/thiamin_S_b"/>
</dbReference>
<dbReference type="Proteomes" id="UP000437862">
    <property type="component" value="Chromosome"/>
</dbReference>
<reference evidence="4 5" key="1">
    <citation type="submission" date="2019-12" db="EMBL/GenBank/DDBJ databases">
        <title>Draft Genome Sequences of Six Type Strains of the Genus Massilia.</title>
        <authorList>
            <person name="Miess H."/>
            <person name="Frediansyah A."/>
            <person name="Goeker M."/>
            <person name="Gross H."/>
        </authorList>
    </citation>
    <scope>NUCLEOTIDE SEQUENCE [LARGE SCALE GENOMIC DNA]</scope>
    <source>
        <strain evidence="4 5">DSM 26639</strain>
    </source>
</reference>
<evidence type="ECO:0000256" key="2">
    <source>
        <dbReference type="ARBA" id="ARBA00024200"/>
    </source>
</evidence>
<dbReference type="CDD" id="cd00754">
    <property type="entry name" value="Ubl_MoaD"/>
    <property type="match status" value="1"/>
</dbReference>
<evidence type="ECO:0000256" key="1">
    <source>
        <dbReference type="ARBA" id="ARBA00022741"/>
    </source>
</evidence>
<gene>
    <name evidence="4" type="primary">moaD</name>
    <name evidence="4" type="ORF">GO485_01545</name>
</gene>